<dbReference type="InterPro" id="IPR002645">
    <property type="entry name" value="STAS_dom"/>
</dbReference>
<dbReference type="CDD" id="cd07043">
    <property type="entry name" value="STAS_anti-anti-sigma_factors"/>
    <property type="match status" value="1"/>
</dbReference>
<proteinExistence type="predicted"/>
<dbReference type="EMBL" id="JAUSWV010000001">
    <property type="protein sequence ID" value="MDQ0578027.1"/>
    <property type="molecule type" value="Genomic_DNA"/>
</dbReference>
<feature type="domain" description="STAS" evidence="1">
    <location>
        <begin position="9"/>
        <end position="111"/>
    </location>
</feature>
<accession>A0ABU0NFZ6</accession>
<keyword evidence="3" id="KW-1185">Reference proteome</keyword>
<evidence type="ECO:0000259" key="1">
    <source>
        <dbReference type="PROSITE" id="PS50801"/>
    </source>
</evidence>
<dbReference type="Pfam" id="PF01740">
    <property type="entry name" value="STAS"/>
    <property type="match status" value="1"/>
</dbReference>
<dbReference type="Proteomes" id="UP001230654">
    <property type="component" value="Unassembled WGS sequence"/>
</dbReference>
<reference evidence="2 3" key="1">
    <citation type="submission" date="2023-07" db="EMBL/GenBank/DDBJ databases">
        <title>Comparative genomics of wheat-associated soil bacteria to identify genetic determinants of phenazine resistance.</title>
        <authorList>
            <person name="Mouncey N."/>
        </authorList>
    </citation>
    <scope>NUCLEOTIDE SEQUENCE [LARGE SCALE GENOMIC DNA]</scope>
    <source>
        <strain evidence="2 3">B2I6</strain>
    </source>
</reference>
<evidence type="ECO:0000313" key="3">
    <source>
        <dbReference type="Proteomes" id="UP001230654"/>
    </source>
</evidence>
<dbReference type="PANTHER" id="PTHR33495">
    <property type="entry name" value="ANTI-SIGMA FACTOR ANTAGONIST TM_1081-RELATED-RELATED"/>
    <property type="match status" value="1"/>
</dbReference>
<dbReference type="PANTHER" id="PTHR33495:SF2">
    <property type="entry name" value="ANTI-SIGMA FACTOR ANTAGONIST TM_1081-RELATED"/>
    <property type="match status" value="1"/>
</dbReference>
<dbReference type="Gene3D" id="3.30.750.24">
    <property type="entry name" value="STAS domain"/>
    <property type="match status" value="1"/>
</dbReference>
<gene>
    <name evidence="2" type="ORF">QF030_000205</name>
</gene>
<dbReference type="SUPFAM" id="SSF52091">
    <property type="entry name" value="SpoIIaa-like"/>
    <property type="match status" value="1"/>
</dbReference>
<protein>
    <submittedName>
        <fullName evidence="2">Stage II sporulation protein AA (Anti-sigma F factor antagonist)</fullName>
    </submittedName>
</protein>
<name>A0ABU0NFZ6_STRRH</name>
<sequence length="126" mass="13585">MVTVQLRDDGVTVARLPDVVDFDTVMALRVGILALLNESDCRHLMLDLSRIDSFDSSGLSMLLNVWQWGQATGTALTLAAPPPFISGMLRLTQLSTLLAVVPSLAQALSTHRHTSGDGDRNLADQV</sequence>
<organism evidence="2 3">
    <name type="scientific">Streptomyces rishiriensis</name>
    <dbReference type="NCBI Taxonomy" id="68264"/>
    <lineage>
        <taxon>Bacteria</taxon>
        <taxon>Bacillati</taxon>
        <taxon>Actinomycetota</taxon>
        <taxon>Actinomycetes</taxon>
        <taxon>Kitasatosporales</taxon>
        <taxon>Streptomycetaceae</taxon>
        <taxon>Streptomyces</taxon>
    </lineage>
</organism>
<comment type="caution">
    <text evidence="2">The sequence shown here is derived from an EMBL/GenBank/DDBJ whole genome shotgun (WGS) entry which is preliminary data.</text>
</comment>
<dbReference type="InterPro" id="IPR036513">
    <property type="entry name" value="STAS_dom_sf"/>
</dbReference>
<dbReference type="PROSITE" id="PS50801">
    <property type="entry name" value="STAS"/>
    <property type="match status" value="1"/>
</dbReference>
<evidence type="ECO:0000313" key="2">
    <source>
        <dbReference type="EMBL" id="MDQ0578027.1"/>
    </source>
</evidence>